<organism evidence="1 2">
    <name type="scientific">Diphasiastrum complanatum</name>
    <name type="common">Issler's clubmoss</name>
    <name type="synonym">Lycopodium complanatum</name>
    <dbReference type="NCBI Taxonomy" id="34168"/>
    <lineage>
        <taxon>Eukaryota</taxon>
        <taxon>Viridiplantae</taxon>
        <taxon>Streptophyta</taxon>
        <taxon>Embryophyta</taxon>
        <taxon>Tracheophyta</taxon>
        <taxon>Lycopodiopsida</taxon>
        <taxon>Lycopodiales</taxon>
        <taxon>Lycopodiaceae</taxon>
        <taxon>Lycopodioideae</taxon>
        <taxon>Diphasiastrum</taxon>
    </lineage>
</organism>
<proteinExistence type="predicted"/>
<dbReference type="Proteomes" id="UP001162992">
    <property type="component" value="Chromosome 9"/>
</dbReference>
<reference evidence="2" key="1">
    <citation type="journal article" date="2024" name="Proc. Natl. Acad. Sci. U.S.A.">
        <title>Extraordinary preservation of gene collinearity over three hundred million years revealed in homosporous lycophytes.</title>
        <authorList>
            <person name="Li C."/>
            <person name="Wickell D."/>
            <person name="Kuo L.Y."/>
            <person name="Chen X."/>
            <person name="Nie B."/>
            <person name="Liao X."/>
            <person name="Peng D."/>
            <person name="Ji J."/>
            <person name="Jenkins J."/>
            <person name="Williams M."/>
            <person name="Shu S."/>
            <person name="Plott C."/>
            <person name="Barry K."/>
            <person name="Rajasekar S."/>
            <person name="Grimwood J."/>
            <person name="Han X."/>
            <person name="Sun S."/>
            <person name="Hou Z."/>
            <person name="He W."/>
            <person name="Dai G."/>
            <person name="Sun C."/>
            <person name="Schmutz J."/>
            <person name="Leebens-Mack J.H."/>
            <person name="Li F.W."/>
            <person name="Wang L."/>
        </authorList>
    </citation>
    <scope>NUCLEOTIDE SEQUENCE [LARGE SCALE GENOMIC DNA]</scope>
    <source>
        <strain evidence="2">cv. PW_Plant_1</strain>
    </source>
</reference>
<sequence>MCIDPSEKAQHHRRRGLITSRSRLYSNIVKRSPRIDRILACLLAWEGTEELVAVDADSQKETESNFKIESILFDLDDTLYPLSSGIAAACRKNIEEFMVEKLGIDKSLVPELCSQLYKTHGTTMAGLRVAGYQFSFDDFHNFAHGRLPYDILQPDRELQKILLNLPQRKYIFTNADRNHALKVLSRLGIKDCFDGIISFETIMEHPEFAPHTSSEGEHGNGVLEDVNSQVICKPSSEAMRRAINIAQVEPSRTLYCDDSARNIAAGKEAGFHTVLVGNTIKTEGADYAVDSIHEVTQILNFLNSYSVNE</sequence>
<accession>A0ACC2CSB3</accession>
<protein>
    <submittedName>
        <fullName evidence="1">Uncharacterized protein</fullName>
    </submittedName>
</protein>
<gene>
    <name evidence="1" type="ORF">O6H91_09G098800</name>
</gene>
<name>A0ACC2CSB3_DIPCM</name>
<keyword evidence="2" id="KW-1185">Reference proteome</keyword>
<evidence type="ECO:0000313" key="1">
    <source>
        <dbReference type="EMBL" id="KAJ7544916.1"/>
    </source>
</evidence>
<evidence type="ECO:0000313" key="2">
    <source>
        <dbReference type="Proteomes" id="UP001162992"/>
    </source>
</evidence>
<dbReference type="EMBL" id="CM055100">
    <property type="protein sequence ID" value="KAJ7544916.1"/>
    <property type="molecule type" value="Genomic_DNA"/>
</dbReference>
<comment type="caution">
    <text evidence="1">The sequence shown here is derived from an EMBL/GenBank/DDBJ whole genome shotgun (WGS) entry which is preliminary data.</text>
</comment>